<dbReference type="InterPro" id="IPR027417">
    <property type="entry name" value="P-loop_NTPase"/>
</dbReference>
<keyword evidence="3" id="KW-0342">GTP-binding</keyword>
<dbReference type="GeneID" id="102800850"/>
<dbReference type="SUPFAM" id="SSF52540">
    <property type="entry name" value="P-loop containing nucleoside triphosphate hydrolases"/>
    <property type="match status" value="1"/>
</dbReference>
<dbReference type="InterPro" id="IPR003191">
    <property type="entry name" value="Guanylate-bd/ATL_C"/>
</dbReference>
<feature type="domain" description="GB1/RHD3-type G" evidence="6">
    <location>
        <begin position="100"/>
        <end position="200"/>
    </location>
</feature>
<name>A0ABM0MGU9_SACKO</name>
<sequence>MEKQEVKKTVEVRTRVVDLYFHGLSFAEIGDLNGVSKQTDYNIVKRFVTTESILQRCIPLCYPNNYRWDSVEGCLEEITPQVRSKMVVCEEALQIIRSIEKPVCVVSIVGDRRTGKSYIISQLQEPRKDECIFGISSRMKAKTIGIWMNCEPFTRTLEDGTEVAVILLDTEGQDSIETMGEMDNSILILTVLLSSLVIYNGTGIAKSDDLIKLRCVVDIASRQISDSSSSALEIENIFPSFMWLLRDVILLPTVQRNGEEIEIPIREYIVNEVLLSQTTDHTTRASIRRAEIGKAILNFFPVFDAFSIPYPSDNPDVLENIEDPKNTVLINDKFHQAVDEFITTIRLMLRPKLSLEGHISGKQFSDLIEEYTKALDCPGGIPHIISSWQHIVENQLKEDVDNAVDVYKIQMDAFARTVMPCSETELQDTHRDMLDLATSAFSLSVTSTFAELVDEYYEQFRNSIAVYDSSGNILSGGLMYHYIEQNNTKSESVCKLVAEEILNDKLPLLKYLEIQSFDSVNDHIEEFTRLYEINAAGPKLREIMETELMDGIMEFHYSNHDWLSSLHGYQPPSVTKEKQKEYKGYLSAIEEKQRRKLQTERLAEMERMYANQVEMHEKLLATEKKRIENIMKEVRSSQERNIRRQKQFMEKEKELRNRRHRQNLEHFRRRRAAYERQTAKKIEKIQKHIDSVDKSFDTVTVLSTNHKTYPASPLV</sequence>
<proteinExistence type="inferred from homology"/>
<evidence type="ECO:0000313" key="7">
    <source>
        <dbReference type="Proteomes" id="UP000694865"/>
    </source>
</evidence>
<dbReference type="InterPro" id="IPR030386">
    <property type="entry name" value="G_GB1_RHD3_dom"/>
</dbReference>
<evidence type="ECO:0000259" key="6">
    <source>
        <dbReference type="PROSITE" id="PS51715"/>
    </source>
</evidence>
<feature type="coiled-coil region" evidence="5">
    <location>
        <begin position="613"/>
        <end position="677"/>
    </location>
</feature>
<evidence type="ECO:0000256" key="5">
    <source>
        <dbReference type="SAM" id="Coils"/>
    </source>
</evidence>
<dbReference type="InterPro" id="IPR015894">
    <property type="entry name" value="Guanylate-bd_N"/>
</dbReference>
<evidence type="ECO:0000256" key="2">
    <source>
        <dbReference type="ARBA" id="ARBA00022801"/>
    </source>
</evidence>
<comment type="similarity">
    <text evidence="4">Belongs to the TRAFAC class dynamin-like GTPase superfamily. GB1/RHD3 GTPase family.</text>
</comment>
<evidence type="ECO:0000313" key="8">
    <source>
        <dbReference type="RefSeq" id="XP_006819240.1"/>
    </source>
</evidence>
<keyword evidence="7" id="KW-1185">Reference proteome</keyword>
<dbReference type="PANTHER" id="PTHR10751">
    <property type="entry name" value="GUANYLATE BINDING PROTEIN"/>
    <property type="match status" value="1"/>
</dbReference>
<evidence type="ECO:0000256" key="3">
    <source>
        <dbReference type="ARBA" id="ARBA00023134"/>
    </source>
</evidence>
<dbReference type="Pfam" id="PF02841">
    <property type="entry name" value="GBP_C"/>
    <property type="match status" value="1"/>
</dbReference>
<dbReference type="Proteomes" id="UP000694865">
    <property type="component" value="Unplaced"/>
</dbReference>
<keyword evidence="2" id="KW-0378">Hydrolase</keyword>
<keyword evidence="1" id="KW-0547">Nucleotide-binding</keyword>
<organism evidence="7 8">
    <name type="scientific">Saccoglossus kowalevskii</name>
    <name type="common">Acorn worm</name>
    <dbReference type="NCBI Taxonomy" id="10224"/>
    <lineage>
        <taxon>Eukaryota</taxon>
        <taxon>Metazoa</taxon>
        <taxon>Hemichordata</taxon>
        <taxon>Enteropneusta</taxon>
        <taxon>Harrimaniidae</taxon>
        <taxon>Saccoglossus</taxon>
    </lineage>
</organism>
<keyword evidence="5" id="KW-0175">Coiled coil</keyword>
<dbReference type="RefSeq" id="XP_006819240.1">
    <property type="nucleotide sequence ID" value="XM_006819177.1"/>
</dbReference>
<gene>
    <name evidence="8" type="primary">LOC102800850</name>
</gene>
<dbReference type="Gene3D" id="1.20.1000.10">
    <property type="entry name" value="Guanylate-binding protein, C-terminal domain"/>
    <property type="match status" value="1"/>
</dbReference>
<dbReference type="PROSITE" id="PS51715">
    <property type="entry name" value="G_GB1_RHD3"/>
    <property type="match status" value="1"/>
</dbReference>
<dbReference type="InterPro" id="IPR036543">
    <property type="entry name" value="Guanylate-bd_C_sf"/>
</dbReference>
<protein>
    <submittedName>
        <fullName evidence="8">Interferon-induced guanylate-binding protein 2-like</fullName>
    </submittedName>
</protein>
<dbReference type="SUPFAM" id="SSF48340">
    <property type="entry name" value="Interferon-induced guanylate-binding protein 1 (GBP1), C-terminal domain"/>
    <property type="match status" value="1"/>
</dbReference>
<dbReference type="Gene3D" id="3.40.50.300">
    <property type="entry name" value="P-loop containing nucleotide triphosphate hydrolases"/>
    <property type="match status" value="1"/>
</dbReference>
<dbReference type="Pfam" id="PF02263">
    <property type="entry name" value="GBP"/>
    <property type="match status" value="1"/>
</dbReference>
<evidence type="ECO:0000256" key="4">
    <source>
        <dbReference type="PROSITE-ProRule" id="PRU01052"/>
    </source>
</evidence>
<accession>A0ABM0MGU9</accession>
<evidence type="ECO:0000256" key="1">
    <source>
        <dbReference type="ARBA" id="ARBA00022741"/>
    </source>
</evidence>
<reference evidence="8" key="1">
    <citation type="submission" date="2025-08" db="UniProtKB">
        <authorList>
            <consortium name="RefSeq"/>
        </authorList>
    </citation>
    <scope>IDENTIFICATION</scope>
    <source>
        <tissue evidence="8">Testes</tissue>
    </source>
</reference>